<reference evidence="3 4" key="1">
    <citation type="journal article" date="2016" name="Mol. Biol. Evol.">
        <title>Comparative Genomics of Early-Diverging Mushroom-Forming Fungi Provides Insights into the Origins of Lignocellulose Decay Capabilities.</title>
        <authorList>
            <person name="Nagy L.G."/>
            <person name="Riley R."/>
            <person name="Tritt A."/>
            <person name="Adam C."/>
            <person name="Daum C."/>
            <person name="Floudas D."/>
            <person name="Sun H."/>
            <person name="Yadav J.S."/>
            <person name="Pangilinan J."/>
            <person name="Larsson K.H."/>
            <person name="Matsuura K."/>
            <person name="Barry K."/>
            <person name="Labutti K."/>
            <person name="Kuo R."/>
            <person name="Ohm R.A."/>
            <person name="Bhattacharya S.S."/>
            <person name="Shirouzu T."/>
            <person name="Yoshinaga Y."/>
            <person name="Martin F.M."/>
            <person name="Grigoriev I.V."/>
            <person name="Hibbett D.S."/>
        </authorList>
    </citation>
    <scope>NUCLEOTIDE SEQUENCE [LARGE SCALE GENOMIC DNA]</scope>
    <source>
        <strain evidence="3 4">HHB10207 ss-3</strain>
    </source>
</reference>
<keyword evidence="3" id="KW-0418">Kinase</keyword>
<organism evidence="3 4">
    <name type="scientific">Sistotremastrum suecicum HHB10207 ss-3</name>
    <dbReference type="NCBI Taxonomy" id="1314776"/>
    <lineage>
        <taxon>Eukaryota</taxon>
        <taxon>Fungi</taxon>
        <taxon>Dikarya</taxon>
        <taxon>Basidiomycota</taxon>
        <taxon>Agaricomycotina</taxon>
        <taxon>Agaricomycetes</taxon>
        <taxon>Sistotremastrales</taxon>
        <taxon>Sistotremastraceae</taxon>
        <taxon>Sistotremastrum</taxon>
    </lineage>
</organism>
<dbReference type="Pfam" id="PF00069">
    <property type="entry name" value="Pkinase"/>
    <property type="match status" value="1"/>
</dbReference>
<keyword evidence="3" id="KW-0808">Transferase</keyword>
<gene>
    <name evidence="3" type="ORF">SISSUDRAFT_1126813</name>
</gene>
<evidence type="ECO:0000256" key="1">
    <source>
        <dbReference type="SAM" id="MobiDB-lite"/>
    </source>
</evidence>
<sequence length="526" mass="59586">MLLLNLSPKQTPRPQREDTVHKESVSGKDSDALATADRTPPGIILTMQNTLASAKQIHSALTHDSHPQNLDISFALSEAERKLQNIELDLNSARKKMRKEQSYPGKLFRRWTRASYMRSLADRSEELEHVEKSLHETQARVTLAKGKHVLHFAKGTLRYGNGSCAGGGFGEVTKAWFEETGGFDRHVAMKVPGSPKWGDTQEDVARRFRREAVIWKSLRDRRDKDDNNENINHFLELIEPRDIRFPDIILLSPWADCEEAQTASALFQLDCGAYGHHTLKILSDIMAGLEFMHSRDNPVYHGDLKGNNVLIFGTLEAPVAKLTDFGLSKICAPMPTAATRVGGNTFWTAPEIVQNKVQRSLWGGPPPKDSKLTWEADVWGLGATAFELITQWRFPFKDMNESRLEHLLCCPSDIIDNEIADYLACVPHAVRSILHSCLSADPAGRSTIFDLRKQWTEVVTPEFQSQDWKSLMDEVEAPQRFYHCFRKEPGRSFEDWRTWMESRRDNGIGRVQRPLSTSDSDSESSC</sequence>
<name>A0A166FX07_9AGAM</name>
<dbReference type="AlphaFoldDB" id="A0A166FX07"/>
<dbReference type="InterPro" id="IPR051681">
    <property type="entry name" value="Ser/Thr_Kinases-Pseudokinases"/>
</dbReference>
<dbReference type="EMBL" id="KV428025">
    <property type="protein sequence ID" value="KZT41082.1"/>
    <property type="molecule type" value="Genomic_DNA"/>
</dbReference>
<dbReference type="InterPro" id="IPR008271">
    <property type="entry name" value="Ser/Thr_kinase_AS"/>
</dbReference>
<dbReference type="SUPFAM" id="SSF56112">
    <property type="entry name" value="Protein kinase-like (PK-like)"/>
    <property type="match status" value="1"/>
</dbReference>
<dbReference type="STRING" id="1314776.A0A166FX07"/>
<dbReference type="Proteomes" id="UP000076798">
    <property type="component" value="Unassembled WGS sequence"/>
</dbReference>
<dbReference type="GO" id="GO:0004674">
    <property type="term" value="F:protein serine/threonine kinase activity"/>
    <property type="evidence" value="ECO:0007669"/>
    <property type="project" value="TreeGrafter"/>
</dbReference>
<dbReference type="InterPro" id="IPR011009">
    <property type="entry name" value="Kinase-like_dom_sf"/>
</dbReference>
<feature type="domain" description="Protein kinase" evidence="2">
    <location>
        <begin position="158"/>
        <end position="463"/>
    </location>
</feature>
<keyword evidence="4" id="KW-1185">Reference proteome</keyword>
<accession>A0A166FX07</accession>
<dbReference type="InterPro" id="IPR000719">
    <property type="entry name" value="Prot_kinase_dom"/>
</dbReference>
<dbReference type="GO" id="GO:0005524">
    <property type="term" value="F:ATP binding"/>
    <property type="evidence" value="ECO:0007669"/>
    <property type="project" value="InterPro"/>
</dbReference>
<dbReference type="OrthoDB" id="3248549at2759"/>
<feature type="region of interest" description="Disordered" evidence="1">
    <location>
        <begin position="1"/>
        <end position="37"/>
    </location>
</feature>
<dbReference type="Gene3D" id="1.10.510.10">
    <property type="entry name" value="Transferase(Phosphotransferase) domain 1"/>
    <property type="match status" value="1"/>
</dbReference>
<proteinExistence type="predicted"/>
<dbReference type="SMART" id="SM00220">
    <property type="entry name" value="S_TKc"/>
    <property type="match status" value="1"/>
</dbReference>
<dbReference type="PROSITE" id="PS50011">
    <property type="entry name" value="PROTEIN_KINASE_DOM"/>
    <property type="match status" value="1"/>
</dbReference>
<feature type="compositionally biased region" description="Basic and acidic residues" evidence="1">
    <location>
        <begin position="14"/>
        <end position="31"/>
    </location>
</feature>
<dbReference type="PANTHER" id="PTHR44329">
    <property type="entry name" value="SERINE/THREONINE-PROTEIN KINASE TNNI3K-RELATED"/>
    <property type="match status" value="1"/>
</dbReference>
<evidence type="ECO:0000259" key="2">
    <source>
        <dbReference type="PROSITE" id="PS50011"/>
    </source>
</evidence>
<evidence type="ECO:0000313" key="3">
    <source>
        <dbReference type="EMBL" id="KZT41082.1"/>
    </source>
</evidence>
<evidence type="ECO:0000313" key="4">
    <source>
        <dbReference type="Proteomes" id="UP000076798"/>
    </source>
</evidence>
<protein>
    <submittedName>
        <fullName evidence="3">Kinase-like protein</fullName>
    </submittedName>
</protein>
<dbReference type="PROSITE" id="PS00108">
    <property type="entry name" value="PROTEIN_KINASE_ST"/>
    <property type="match status" value="1"/>
</dbReference>